<keyword evidence="4 13" id="KW-0056">Arginine metabolism</keyword>
<comment type="similarity">
    <text evidence="11 12">Belongs to the arginase family.</text>
</comment>
<dbReference type="PROSITE" id="PS51409">
    <property type="entry name" value="ARGINASE_2"/>
    <property type="match status" value="1"/>
</dbReference>
<evidence type="ECO:0000256" key="12">
    <source>
        <dbReference type="RuleBase" id="RU003684"/>
    </source>
</evidence>
<dbReference type="EMBL" id="CP002868">
    <property type="protein sequence ID" value="AEJ19047.1"/>
    <property type="molecule type" value="Genomic_DNA"/>
</dbReference>
<dbReference type="PRINTS" id="PR00116">
    <property type="entry name" value="ARGINASE"/>
</dbReference>
<feature type="binding site" evidence="10">
    <location>
        <position position="127"/>
    </location>
    <ligand>
        <name>Mn(2+)</name>
        <dbReference type="ChEBI" id="CHEBI:29035"/>
        <label>1</label>
    </ligand>
</feature>
<dbReference type="InterPro" id="IPR006035">
    <property type="entry name" value="Ureohydrolase"/>
</dbReference>
<evidence type="ECO:0000256" key="5">
    <source>
        <dbReference type="ARBA" id="ARBA00022723"/>
    </source>
</evidence>
<dbReference type="EC" id="3.5.3.1" evidence="2 9"/>
<comment type="catalytic activity">
    <reaction evidence="8 13">
        <text>L-arginine + H2O = urea + L-ornithine</text>
        <dbReference type="Rhea" id="RHEA:20569"/>
        <dbReference type="ChEBI" id="CHEBI:15377"/>
        <dbReference type="ChEBI" id="CHEBI:16199"/>
        <dbReference type="ChEBI" id="CHEBI:32682"/>
        <dbReference type="ChEBI" id="CHEBI:46911"/>
        <dbReference type="EC" id="3.5.3.1"/>
    </reaction>
</comment>
<dbReference type="InterPro" id="IPR014033">
    <property type="entry name" value="Arginase"/>
</dbReference>
<evidence type="ECO:0000256" key="6">
    <source>
        <dbReference type="ARBA" id="ARBA00022801"/>
    </source>
</evidence>
<keyword evidence="7 10" id="KW-0464">Manganese</keyword>
<name>F8F1J4_GRAC1</name>
<dbReference type="InterPro" id="IPR020855">
    <property type="entry name" value="Ureohydrolase_Mn_BS"/>
</dbReference>
<dbReference type="SUPFAM" id="SSF52768">
    <property type="entry name" value="Arginase/deacetylase"/>
    <property type="match status" value="1"/>
</dbReference>
<evidence type="ECO:0000256" key="13">
    <source>
        <dbReference type="RuleBase" id="RU361159"/>
    </source>
</evidence>
<evidence type="ECO:0000256" key="2">
    <source>
        <dbReference type="ARBA" id="ARBA00012168"/>
    </source>
</evidence>
<feature type="binding site" evidence="10">
    <location>
        <position position="125"/>
    </location>
    <ligand>
        <name>Mn(2+)</name>
        <dbReference type="ChEBI" id="CHEBI:29035"/>
        <label>1</label>
    </ligand>
</feature>
<evidence type="ECO:0000256" key="11">
    <source>
        <dbReference type="PROSITE-ProRule" id="PRU00742"/>
    </source>
</evidence>
<dbReference type="GO" id="GO:0000050">
    <property type="term" value="P:urea cycle"/>
    <property type="evidence" value="ECO:0007669"/>
    <property type="project" value="UniProtKB-UniPathway"/>
</dbReference>
<dbReference type="GO" id="GO:0030145">
    <property type="term" value="F:manganese ion binding"/>
    <property type="evidence" value="ECO:0007669"/>
    <property type="project" value="TreeGrafter"/>
</dbReference>
<reference evidence="15" key="1">
    <citation type="journal article" date="2013" name="Stand. Genomic Sci.">
        <title>Genome sequence of the thermophilic fresh-water bacterium Spirochaeta caldaria type strain (H1(T)), reclassification of Spirochaeta caldaria, Spirochaeta stenostrepta, and Spirochaeta zuelzerae in the genus Treponema as Treponema caldaria comb. nov., Treponema stenostrepta comb. nov., and Treponema zuelzerae comb. nov., and emendation of the genus Treponema.</title>
        <authorList>
            <person name="Abt B."/>
            <person name="Goker M."/>
            <person name="Scheuner C."/>
            <person name="Han C."/>
            <person name="Lu M."/>
            <person name="Misra M."/>
            <person name="Lapidus A."/>
            <person name="Nolan M."/>
            <person name="Lucas S."/>
            <person name="Hammon N."/>
            <person name="Deshpande S."/>
            <person name="Cheng J.F."/>
            <person name="Tapia R."/>
            <person name="Goodwin L.A."/>
            <person name="Pitluck S."/>
            <person name="Liolios K."/>
            <person name="Pagani I."/>
            <person name="Ivanova N."/>
            <person name="Mavromatis K."/>
            <person name="Mikhailova N."/>
            <person name="Huntemann M."/>
            <person name="Pati A."/>
            <person name="Chen A."/>
            <person name="Palaniappan K."/>
            <person name="Land M."/>
            <person name="Hauser L."/>
            <person name="Jeffries C.D."/>
            <person name="Rohde M."/>
            <person name="Spring S."/>
            <person name="Gronow S."/>
            <person name="Detter J.C."/>
            <person name="Bristow J."/>
            <person name="Eisen J.A."/>
            <person name="Markowitz V."/>
            <person name="Hugenholtz P."/>
            <person name="Kyrpides N.C."/>
            <person name="Woyke T."/>
            <person name="Klenk H.P."/>
        </authorList>
    </citation>
    <scope>NUCLEOTIDE SEQUENCE</scope>
    <source>
        <strain evidence="15">ATCC 51460 / DSM 7334 / H1</strain>
    </source>
</reference>
<comment type="pathway">
    <text evidence="1">Nitrogen metabolism; urea cycle; L-ornithine and urea from L-arginine: step 1/1.</text>
</comment>
<feature type="binding site" evidence="10">
    <location>
        <position position="229"/>
    </location>
    <ligand>
        <name>Mn(2+)</name>
        <dbReference type="ChEBI" id="CHEBI:29035"/>
        <label>1</label>
    </ligand>
</feature>
<organism evidence="14 15">
    <name type="scientific">Gracilinema caldarium (strain ATCC 51460 / DSM 7334 / H1)</name>
    <name type="common">Treponema caldarium</name>
    <dbReference type="NCBI Taxonomy" id="744872"/>
    <lineage>
        <taxon>Bacteria</taxon>
        <taxon>Pseudomonadati</taxon>
        <taxon>Spirochaetota</taxon>
        <taxon>Spirochaetia</taxon>
        <taxon>Spirochaetales</taxon>
        <taxon>Breznakiellaceae</taxon>
        <taxon>Gracilinema</taxon>
    </lineage>
</organism>
<feature type="binding site" evidence="10">
    <location>
        <position position="98"/>
    </location>
    <ligand>
        <name>Mn(2+)</name>
        <dbReference type="ChEBI" id="CHEBI:29035"/>
        <label>1</label>
    </ligand>
</feature>
<dbReference type="CDD" id="cd09989">
    <property type="entry name" value="Arginase"/>
    <property type="match status" value="1"/>
</dbReference>
<proteinExistence type="inferred from homology"/>
<dbReference type="PIRSF" id="PIRSF036979">
    <property type="entry name" value="Arginase"/>
    <property type="match status" value="1"/>
</dbReference>
<evidence type="ECO:0000313" key="15">
    <source>
        <dbReference type="Proteomes" id="UP000000503"/>
    </source>
</evidence>
<keyword evidence="5 10" id="KW-0479">Metal-binding</keyword>
<sequence>MNIRVIELPLDFGANRRGSDMGPSAMRLAGLKQVLTELGHTCEESFPGISVPAQEFLEEGDPQVRFLKPIAEACTALAERVEQAVDAGAFPLVLGGDHSIAIGTLSGLGAAYRKRNLRWGTLWIDAHGDFNTPESTPSGNIHGMSLAIACGYGHPDLVNLYGKFRKLDPANVALVGVRDLDPLEKVNMREAGVTVFTMTEVDRLGIAETARQLVAFFTSRVDRLHVSVDMDVMDPMIAPGVGIPLPGGFSYREVLLLAEELASSGILASAELVEVNPVLDVRNQTARMAVEIAGRLLGSRVY</sequence>
<dbReference type="PROSITE" id="PS01053">
    <property type="entry name" value="ARGINASE_1"/>
    <property type="match status" value="1"/>
</dbReference>
<dbReference type="PANTHER" id="PTHR43782">
    <property type="entry name" value="ARGINASE"/>
    <property type="match status" value="1"/>
</dbReference>
<dbReference type="Gene3D" id="3.40.800.10">
    <property type="entry name" value="Ureohydrolase domain"/>
    <property type="match status" value="1"/>
</dbReference>
<dbReference type="Pfam" id="PF00491">
    <property type="entry name" value="Arginase"/>
    <property type="match status" value="1"/>
</dbReference>
<dbReference type="InterPro" id="IPR023696">
    <property type="entry name" value="Ureohydrolase_dom_sf"/>
</dbReference>
<dbReference type="UniPathway" id="UPA00158">
    <property type="reaction ID" value="UER00270"/>
</dbReference>
<feature type="binding site" evidence="10">
    <location>
        <position position="231"/>
    </location>
    <ligand>
        <name>Mn(2+)</name>
        <dbReference type="ChEBI" id="CHEBI:29035"/>
        <label>1</label>
    </ligand>
</feature>
<keyword evidence="6 12" id="KW-0378">Hydrolase</keyword>
<dbReference type="KEGG" id="scd:Spica_0893"/>
<dbReference type="GO" id="GO:0005737">
    <property type="term" value="C:cytoplasm"/>
    <property type="evidence" value="ECO:0007669"/>
    <property type="project" value="TreeGrafter"/>
</dbReference>
<evidence type="ECO:0000256" key="1">
    <source>
        <dbReference type="ARBA" id="ARBA00005098"/>
    </source>
</evidence>
<dbReference type="RefSeq" id="WP_013968358.1">
    <property type="nucleotide sequence ID" value="NC_015732.1"/>
</dbReference>
<feature type="binding site" evidence="10">
    <location>
        <position position="129"/>
    </location>
    <ligand>
        <name>Mn(2+)</name>
        <dbReference type="ChEBI" id="CHEBI:29035"/>
        <label>1</label>
    </ligand>
</feature>
<dbReference type="OrthoDB" id="9788689at2"/>
<dbReference type="FunFam" id="3.40.800.10:FF:000012">
    <property type="entry name" value="Arginase"/>
    <property type="match status" value="1"/>
</dbReference>
<gene>
    <name evidence="14" type="ordered locus">Spica_0893</name>
</gene>
<dbReference type="eggNOG" id="COG0010">
    <property type="taxonomic scope" value="Bacteria"/>
</dbReference>
<accession>F8F1J4</accession>
<dbReference type="GO" id="GO:0006525">
    <property type="term" value="P:arginine metabolic process"/>
    <property type="evidence" value="ECO:0007669"/>
    <property type="project" value="UniProtKB-KW"/>
</dbReference>
<dbReference type="AlphaFoldDB" id="F8F1J4"/>
<dbReference type="PANTHER" id="PTHR43782:SF3">
    <property type="entry name" value="ARGINASE"/>
    <property type="match status" value="1"/>
</dbReference>
<dbReference type="HOGENOM" id="CLU_039478_6_2_12"/>
<dbReference type="GO" id="GO:0004053">
    <property type="term" value="F:arginase activity"/>
    <property type="evidence" value="ECO:0007669"/>
    <property type="project" value="UniProtKB-UniRule"/>
</dbReference>
<evidence type="ECO:0000313" key="14">
    <source>
        <dbReference type="EMBL" id="AEJ19047.1"/>
    </source>
</evidence>
<dbReference type="NCBIfam" id="TIGR01229">
    <property type="entry name" value="rocF_arginase"/>
    <property type="match status" value="1"/>
</dbReference>
<evidence type="ECO:0000256" key="8">
    <source>
        <dbReference type="ARBA" id="ARBA00047391"/>
    </source>
</evidence>
<evidence type="ECO:0000256" key="4">
    <source>
        <dbReference type="ARBA" id="ARBA00022503"/>
    </source>
</evidence>
<evidence type="ECO:0000256" key="7">
    <source>
        <dbReference type="ARBA" id="ARBA00023211"/>
    </source>
</evidence>
<evidence type="ECO:0000256" key="10">
    <source>
        <dbReference type="PIRSR" id="PIRSR036979-1"/>
    </source>
</evidence>
<evidence type="ECO:0000256" key="9">
    <source>
        <dbReference type="NCBIfam" id="TIGR01229"/>
    </source>
</evidence>
<evidence type="ECO:0000256" key="3">
    <source>
        <dbReference type="ARBA" id="ARBA00018123"/>
    </source>
</evidence>
<keyword evidence="15" id="KW-1185">Reference proteome</keyword>
<dbReference type="STRING" id="744872.Spica_0893"/>
<protein>
    <recommendedName>
        <fullName evidence="3 9">Arginase</fullName>
        <ecNumber evidence="2 9">3.5.3.1</ecNumber>
    </recommendedName>
</protein>
<comment type="cofactor">
    <cofactor evidence="10 13">
        <name>Mn(2+)</name>
        <dbReference type="ChEBI" id="CHEBI:29035"/>
    </cofactor>
    <text evidence="10 13">Binds 2 manganese ions per subunit.</text>
</comment>
<dbReference type="Proteomes" id="UP000000503">
    <property type="component" value="Chromosome"/>
</dbReference>